<dbReference type="Gene3D" id="1.10.275.40">
    <property type="match status" value="1"/>
</dbReference>
<keyword evidence="7" id="KW-0067">ATP-binding</keyword>
<dbReference type="SUPFAM" id="SSF52540">
    <property type="entry name" value="P-loop containing nucleoside triphosphate hydrolases"/>
    <property type="match status" value="1"/>
</dbReference>
<sequence length="788" mass="88029">MAIAVRTLCEFAARLGSLEHSYTPSPTAIEGMAGHKKIQGRRGPDYQAEYLLTGDCLGITLRGRADGYEAKGYQAKGYQEYSEQTLTPLLEEIKTHRGEISRLGEGQRQLHWAQLKVYGALLCARDQLAQVRLRLLYYDIGKDLETPLEETWEHAELESFLHDLCTRYQDWHQQEQAHRVKRDQSLISLAFPFADFRTHQRHLSETVYKAISRAQSLQLEAPTGIGKTLGVAYPALMAMPRRGLDRLFMLSARTTGRQLMLDSLSKLKGPDDGLLPVRILELTARDKACLHTDLACHGESCPLASGFFDKLPKARQAAANRYWLDQTSINEIAAEHQLCPYYLAQEMARWSDVVVGDVNHYFDQQALLFGLSQQNEWRSVPLIDEAHNLIERARGMYSAALNQAQFSAAAKAAPASLKKTFTALQRAWKRLISAHELADSVAVKVGAEPQNHQLSTVPTELNGALQRLIGEITEHFSEFSPTPELQAVLFDSLAFLKLAEQFGEHSLCTLEVRTWTAGSKPRQSASLALQNLIPADFLAPRFAHAEAAILFSATLSPARYYHDLLGLPDSTCGQTIASPFSAQQLQLNVLNVSTRFKDRARSLPAISQRIAAHYQAKAGNYLVYLSSFAYLKQLQDYFQNQHPSLPCIAQTSGMSEAERLAFIERFRNGRGLVGFAVLGGAFSEGIDLPGDDLVGVFIATLGLPPFDDYHQQLAQRLAARFGSDQSYAYTYLYPGLRKVIQAAGRLIRTPDDTGVIELMDDRFNSPDIQRLLPTWWTENAHSQAMRSI</sequence>
<evidence type="ECO:0000256" key="5">
    <source>
        <dbReference type="ARBA" id="ARBA00022801"/>
    </source>
</evidence>
<dbReference type="InterPro" id="IPR014013">
    <property type="entry name" value="Helic_SF1/SF2_ATP-bd_DinG/Rad3"/>
</dbReference>
<organism evidence="16 17">
    <name type="scientific">Oceanisphaera profunda</name>
    <dbReference type="NCBI Taxonomy" id="1416627"/>
    <lineage>
        <taxon>Bacteria</taxon>
        <taxon>Pseudomonadati</taxon>
        <taxon>Pseudomonadota</taxon>
        <taxon>Gammaproteobacteria</taxon>
        <taxon>Aeromonadales</taxon>
        <taxon>Aeromonadaceae</taxon>
        <taxon>Oceanisphaera</taxon>
    </lineage>
</organism>
<keyword evidence="12" id="KW-0413">Isomerase</keyword>
<dbReference type="Gene3D" id="3.40.50.300">
    <property type="entry name" value="P-loop containing nucleotide triphosphate hydrolases"/>
    <property type="match status" value="2"/>
</dbReference>
<dbReference type="Pfam" id="PF13307">
    <property type="entry name" value="Helicase_C_2"/>
    <property type="match status" value="1"/>
</dbReference>
<evidence type="ECO:0000313" key="16">
    <source>
        <dbReference type="EMBL" id="ART84039.1"/>
    </source>
</evidence>
<dbReference type="Pfam" id="PF06733">
    <property type="entry name" value="DEAD_2"/>
    <property type="match status" value="1"/>
</dbReference>
<evidence type="ECO:0000256" key="2">
    <source>
        <dbReference type="ARBA" id="ARBA00022723"/>
    </source>
</evidence>
<dbReference type="AlphaFoldDB" id="A0A1Y0D915"/>
<evidence type="ECO:0000259" key="15">
    <source>
        <dbReference type="PROSITE" id="PS51194"/>
    </source>
</evidence>
<dbReference type="GO" id="GO:0051539">
    <property type="term" value="F:4 iron, 4 sulfur cluster binding"/>
    <property type="evidence" value="ECO:0007669"/>
    <property type="project" value="UniProtKB-KW"/>
</dbReference>
<keyword evidence="8" id="KW-0408">Iron</keyword>
<dbReference type="SMART" id="SM00488">
    <property type="entry name" value="DEXDc2"/>
    <property type="match status" value="1"/>
</dbReference>
<evidence type="ECO:0008006" key="18">
    <source>
        <dbReference type="Google" id="ProtNLM"/>
    </source>
</evidence>
<dbReference type="InterPro" id="IPR001650">
    <property type="entry name" value="Helicase_C-like"/>
</dbReference>
<dbReference type="InterPro" id="IPR027417">
    <property type="entry name" value="P-loop_NTPase"/>
</dbReference>
<evidence type="ECO:0000313" key="17">
    <source>
        <dbReference type="Proteomes" id="UP000243937"/>
    </source>
</evidence>
<dbReference type="PANTHER" id="PTHR11472">
    <property type="entry name" value="DNA REPAIR DEAD HELICASE RAD3/XP-D SUBFAMILY MEMBER"/>
    <property type="match status" value="1"/>
</dbReference>
<evidence type="ECO:0000259" key="14">
    <source>
        <dbReference type="PROSITE" id="PS51193"/>
    </source>
</evidence>
<dbReference type="InterPro" id="IPR042493">
    <property type="entry name" value="XPD_DNA_FeS"/>
</dbReference>
<keyword evidence="4" id="KW-0227">DNA damage</keyword>
<keyword evidence="2" id="KW-0479">Metal-binding</keyword>
<keyword evidence="10" id="KW-0238">DNA-binding</keyword>
<dbReference type="PANTHER" id="PTHR11472:SF34">
    <property type="entry name" value="REGULATOR OF TELOMERE ELONGATION HELICASE 1"/>
    <property type="match status" value="1"/>
</dbReference>
<dbReference type="GO" id="GO:0016818">
    <property type="term" value="F:hydrolase activity, acting on acid anhydrides, in phosphorus-containing anhydrides"/>
    <property type="evidence" value="ECO:0007669"/>
    <property type="project" value="InterPro"/>
</dbReference>
<gene>
    <name evidence="16" type="ORF">CBP31_11590</name>
</gene>
<accession>A0A1Y0D915</accession>
<keyword evidence="9" id="KW-0411">Iron-sulfur</keyword>
<evidence type="ECO:0000256" key="1">
    <source>
        <dbReference type="ARBA" id="ARBA00022485"/>
    </source>
</evidence>
<feature type="domain" description="Helicase C-terminal" evidence="15">
    <location>
        <begin position="605"/>
        <end position="780"/>
    </location>
</feature>
<dbReference type="GO" id="GO:0003677">
    <property type="term" value="F:DNA binding"/>
    <property type="evidence" value="ECO:0007669"/>
    <property type="project" value="UniProtKB-KW"/>
</dbReference>
<dbReference type="InterPro" id="IPR010614">
    <property type="entry name" value="RAD3-like_helicase_DEAD"/>
</dbReference>
<evidence type="ECO:0000256" key="11">
    <source>
        <dbReference type="ARBA" id="ARBA00023204"/>
    </source>
</evidence>
<protein>
    <recommendedName>
        <fullName evidence="18">ATP-dependent DNA helicase</fullName>
    </recommendedName>
</protein>
<dbReference type="GO" id="GO:0006281">
    <property type="term" value="P:DNA repair"/>
    <property type="evidence" value="ECO:0007669"/>
    <property type="project" value="UniProtKB-KW"/>
</dbReference>
<dbReference type="InterPro" id="IPR045028">
    <property type="entry name" value="DinG/Rad3-like"/>
</dbReference>
<evidence type="ECO:0000256" key="9">
    <source>
        <dbReference type="ARBA" id="ARBA00023014"/>
    </source>
</evidence>
<dbReference type="OrthoDB" id="9765586at2"/>
<dbReference type="Gene3D" id="1.10.30.20">
    <property type="entry name" value="Bacterial XPD DNA helicase, FeS cluster domain"/>
    <property type="match status" value="1"/>
</dbReference>
<keyword evidence="11" id="KW-0234">DNA repair</keyword>
<dbReference type="EMBL" id="CP021377">
    <property type="protein sequence ID" value="ART84039.1"/>
    <property type="molecule type" value="Genomic_DNA"/>
</dbReference>
<dbReference type="InterPro" id="IPR006555">
    <property type="entry name" value="ATP-dep_Helicase_C"/>
</dbReference>
<dbReference type="InterPro" id="IPR006554">
    <property type="entry name" value="Helicase-like_DEXD_c2"/>
</dbReference>
<keyword evidence="17" id="KW-1185">Reference proteome</keyword>
<dbReference type="KEGG" id="opf:CBP31_11590"/>
<feature type="domain" description="Helicase ATP-binding" evidence="14">
    <location>
        <begin position="186"/>
        <end position="441"/>
    </location>
</feature>
<keyword evidence="5" id="KW-0378">Hydrolase</keyword>
<evidence type="ECO:0000256" key="13">
    <source>
        <dbReference type="ARBA" id="ARBA00038058"/>
    </source>
</evidence>
<reference evidence="16 17" key="1">
    <citation type="journal article" date="2014" name="Int. J. Syst. Evol. Microbiol.">
        <title>Oceanisphaera profunda sp. nov., a marine bacterium isolated from deep-sea sediment, and emended description of the genus Oceanisphaera.</title>
        <authorList>
            <person name="Xu Z."/>
            <person name="Zhang X.Y."/>
            <person name="Su H.N."/>
            <person name="Yu Z.C."/>
            <person name="Liu C."/>
            <person name="Li H."/>
            <person name="Chen X.L."/>
            <person name="Song X.Y."/>
            <person name="Xie B.B."/>
            <person name="Qin Q.L."/>
            <person name="Zhou B.C."/>
            <person name="Shi M."/>
            <person name="Huang Y."/>
            <person name="Zhang Y.Z."/>
        </authorList>
    </citation>
    <scope>NUCLEOTIDE SEQUENCE [LARGE SCALE GENOMIC DNA]</scope>
    <source>
        <strain evidence="16 17">SM1222</strain>
    </source>
</reference>
<evidence type="ECO:0000256" key="6">
    <source>
        <dbReference type="ARBA" id="ARBA00022806"/>
    </source>
</evidence>
<keyword evidence="3" id="KW-0547">Nucleotide-binding</keyword>
<evidence type="ECO:0000256" key="4">
    <source>
        <dbReference type="ARBA" id="ARBA00022763"/>
    </source>
</evidence>
<evidence type="ECO:0000256" key="8">
    <source>
        <dbReference type="ARBA" id="ARBA00023004"/>
    </source>
</evidence>
<name>A0A1Y0D915_9GAMM</name>
<keyword evidence="6" id="KW-0347">Helicase</keyword>
<dbReference type="GO" id="GO:0003678">
    <property type="term" value="F:DNA helicase activity"/>
    <property type="evidence" value="ECO:0007669"/>
    <property type="project" value="InterPro"/>
</dbReference>
<evidence type="ECO:0000256" key="7">
    <source>
        <dbReference type="ARBA" id="ARBA00022840"/>
    </source>
</evidence>
<evidence type="ECO:0000256" key="12">
    <source>
        <dbReference type="ARBA" id="ARBA00023235"/>
    </source>
</evidence>
<dbReference type="SMART" id="SM00491">
    <property type="entry name" value="HELICc2"/>
    <property type="match status" value="1"/>
</dbReference>
<evidence type="ECO:0000256" key="3">
    <source>
        <dbReference type="ARBA" id="ARBA00022741"/>
    </source>
</evidence>
<dbReference type="GO" id="GO:0046872">
    <property type="term" value="F:metal ion binding"/>
    <property type="evidence" value="ECO:0007669"/>
    <property type="project" value="UniProtKB-KW"/>
</dbReference>
<proteinExistence type="inferred from homology"/>
<dbReference type="PROSITE" id="PS51194">
    <property type="entry name" value="HELICASE_CTER"/>
    <property type="match status" value="1"/>
</dbReference>
<evidence type="ECO:0000256" key="10">
    <source>
        <dbReference type="ARBA" id="ARBA00023125"/>
    </source>
</evidence>
<dbReference type="Proteomes" id="UP000243937">
    <property type="component" value="Chromosome"/>
</dbReference>
<keyword evidence="1" id="KW-0004">4Fe-4S</keyword>
<comment type="similarity">
    <text evidence="13">Belongs to the helicase family. DinG subfamily.</text>
</comment>
<dbReference type="GO" id="GO:0005524">
    <property type="term" value="F:ATP binding"/>
    <property type="evidence" value="ECO:0007669"/>
    <property type="project" value="UniProtKB-KW"/>
</dbReference>
<dbReference type="PROSITE" id="PS51193">
    <property type="entry name" value="HELICASE_ATP_BIND_2"/>
    <property type="match status" value="1"/>
</dbReference>